<evidence type="ECO:0000256" key="1">
    <source>
        <dbReference type="ARBA" id="ARBA00005952"/>
    </source>
</evidence>
<keyword evidence="3 6" id="KW-0694">RNA-binding</keyword>
<dbReference type="Gene3D" id="1.10.940.10">
    <property type="entry name" value="NusB-like"/>
    <property type="match status" value="1"/>
</dbReference>
<evidence type="ECO:0000256" key="2">
    <source>
        <dbReference type="ARBA" id="ARBA00022814"/>
    </source>
</evidence>
<reference evidence="8 9" key="1">
    <citation type="journal article" date="2014" name="Curr. Microbiol.">
        <title>Spirosoma radiotolerans sp. nov., a gamma-radiation-resistant bacterium isolated from gamma ray-irradiated soil.</title>
        <authorList>
            <person name="Lee J.J."/>
            <person name="Srinivasan S."/>
            <person name="Lim S."/>
            <person name="Joe M."/>
            <person name="Im S."/>
            <person name="Bae S.I."/>
            <person name="Park K.R."/>
            <person name="Han J.H."/>
            <person name="Park S.H."/>
            <person name="Joo B.M."/>
            <person name="Park S.J."/>
            <person name="Kim M.K."/>
        </authorList>
    </citation>
    <scope>NUCLEOTIDE SEQUENCE [LARGE SCALE GENOMIC DNA]</scope>
    <source>
        <strain evidence="8 9">DG5A</strain>
    </source>
</reference>
<evidence type="ECO:0000313" key="8">
    <source>
        <dbReference type="EMBL" id="AKD57108.1"/>
    </source>
</evidence>
<dbReference type="NCBIfam" id="TIGR01951">
    <property type="entry name" value="nusB"/>
    <property type="match status" value="1"/>
</dbReference>
<evidence type="ECO:0000313" key="9">
    <source>
        <dbReference type="Proteomes" id="UP000033054"/>
    </source>
</evidence>
<dbReference type="EMBL" id="CP010429">
    <property type="protein sequence ID" value="AKD57108.1"/>
    <property type="molecule type" value="Genomic_DNA"/>
</dbReference>
<dbReference type="SUPFAM" id="SSF48013">
    <property type="entry name" value="NusB-like"/>
    <property type="match status" value="1"/>
</dbReference>
<dbReference type="InterPro" id="IPR035926">
    <property type="entry name" value="NusB-like_sf"/>
</dbReference>
<organism evidence="8 9">
    <name type="scientific">Spirosoma radiotolerans</name>
    <dbReference type="NCBI Taxonomy" id="1379870"/>
    <lineage>
        <taxon>Bacteria</taxon>
        <taxon>Pseudomonadati</taxon>
        <taxon>Bacteroidota</taxon>
        <taxon>Cytophagia</taxon>
        <taxon>Cytophagales</taxon>
        <taxon>Cytophagaceae</taxon>
        <taxon>Spirosoma</taxon>
    </lineage>
</organism>
<gene>
    <name evidence="6" type="primary">nusB</name>
    <name evidence="8" type="ORF">SD10_21655</name>
</gene>
<proteinExistence type="inferred from homology"/>
<accession>A0A0E3ZYZ3</accession>
<dbReference type="GO" id="GO:0005829">
    <property type="term" value="C:cytosol"/>
    <property type="evidence" value="ECO:0007669"/>
    <property type="project" value="TreeGrafter"/>
</dbReference>
<dbReference type="GO" id="GO:0031564">
    <property type="term" value="P:transcription antitermination"/>
    <property type="evidence" value="ECO:0007669"/>
    <property type="project" value="UniProtKB-KW"/>
</dbReference>
<comment type="function">
    <text evidence="6">Involved in transcription antitermination. Required for transcription of ribosomal RNA (rRNA) genes. Binds specifically to the boxA antiterminator sequence of the ribosomal RNA (rrn) operons.</text>
</comment>
<dbReference type="Proteomes" id="UP000033054">
    <property type="component" value="Chromosome"/>
</dbReference>
<evidence type="ECO:0000256" key="3">
    <source>
        <dbReference type="ARBA" id="ARBA00022884"/>
    </source>
</evidence>
<evidence type="ECO:0000256" key="4">
    <source>
        <dbReference type="ARBA" id="ARBA00023015"/>
    </source>
</evidence>
<dbReference type="Pfam" id="PF01029">
    <property type="entry name" value="NusB"/>
    <property type="match status" value="1"/>
</dbReference>
<name>A0A0E3ZYZ3_9BACT</name>
<dbReference type="PATRIC" id="fig|1379870.5.peg.4677"/>
<evidence type="ECO:0000256" key="5">
    <source>
        <dbReference type="ARBA" id="ARBA00023163"/>
    </source>
</evidence>
<keyword evidence="2 6" id="KW-0889">Transcription antitermination</keyword>
<protein>
    <recommendedName>
        <fullName evidence="6">Transcription antitermination protein NusB</fullName>
    </recommendedName>
    <alternativeName>
        <fullName evidence="6">Antitermination factor NusB</fullName>
    </alternativeName>
</protein>
<keyword evidence="9" id="KW-1185">Reference proteome</keyword>
<dbReference type="InterPro" id="IPR006027">
    <property type="entry name" value="NusB_RsmB_TIM44"/>
</dbReference>
<feature type="domain" description="NusB/RsmB/TIM44" evidence="7">
    <location>
        <begin position="279"/>
        <end position="369"/>
    </location>
</feature>
<evidence type="ECO:0000259" key="7">
    <source>
        <dbReference type="Pfam" id="PF01029"/>
    </source>
</evidence>
<evidence type="ECO:0000256" key="6">
    <source>
        <dbReference type="HAMAP-Rule" id="MF_00073"/>
    </source>
</evidence>
<dbReference type="AlphaFoldDB" id="A0A0E3ZYZ3"/>
<comment type="similarity">
    <text evidence="1 6">Belongs to the NusB family.</text>
</comment>
<dbReference type="GO" id="GO:0006353">
    <property type="term" value="P:DNA-templated transcription termination"/>
    <property type="evidence" value="ECO:0007669"/>
    <property type="project" value="UniProtKB-UniRule"/>
</dbReference>
<dbReference type="PANTHER" id="PTHR11078:SF3">
    <property type="entry name" value="ANTITERMINATION NUSB DOMAIN-CONTAINING PROTEIN"/>
    <property type="match status" value="1"/>
</dbReference>
<keyword evidence="5 6" id="KW-0804">Transcription</keyword>
<dbReference type="KEGG" id="srd:SD10_21655"/>
<dbReference type="HAMAP" id="MF_00073">
    <property type="entry name" value="NusB"/>
    <property type="match status" value="1"/>
</dbReference>
<dbReference type="STRING" id="1379870.SD10_21655"/>
<dbReference type="PANTHER" id="PTHR11078">
    <property type="entry name" value="N UTILIZATION SUBSTANCE PROTEIN B-RELATED"/>
    <property type="match status" value="1"/>
</dbReference>
<keyword evidence="4 6" id="KW-0805">Transcription regulation</keyword>
<sequence length="389" mass="44776">MLNRRLLRIKVMQALYALRQAEFSNQQLAIDGINDLFQPDLNSMLPQNKRQLEGYRKLAGLLFEEAVKNNQSAQDDDAPRNVLKAANDGFVFYQIRTRKDRQHLAQMMIKQVNGIYDDYLRVMLLLVELGHAAQLDSERQYRDVDETVFPFESNLSDNRVVKALAEHQPLTNEAVRHGISWVDDQPFIRKALREALKTDDTYRAYCDQRTHTADEDQALAQHVLRTLIFKHEIIRDHLAEIDLSWTENSEVVRGLSIRTLKSVQSPTGLKLEPLTDDWEEDELFLNTLFEKSIENDADYEQLLADQLQNWDVERVAIIDKIILKLAVCELLSFPNIPVKVTINEYIELAKAYSTPKSGKFVNGILDNLSEKLIASGRLRKSGRGLLDNK</sequence>
<dbReference type="GO" id="GO:0003723">
    <property type="term" value="F:RNA binding"/>
    <property type="evidence" value="ECO:0007669"/>
    <property type="project" value="UniProtKB-UniRule"/>
</dbReference>
<dbReference type="InterPro" id="IPR011605">
    <property type="entry name" value="NusB_fam"/>
</dbReference>
<dbReference type="HOGENOM" id="CLU_058797_0_0_10"/>